<dbReference type="RefSeq" id="WP_273928197.1">
    <property type="nucleotide sequence ID" value="NZ_JAQSIO010000007.1"/>
</dbReference>
<dbReference type="PANTHER" id="PTHR43581">
    <property type="entry name" value="ATP/GTP PHOSPHATASE"/>
    <property type="match status" value="1"/>
</dbReference>
<dbReference type="Proteomes" id="UP001528672">
    <property type="component" value="Unassembled WGS sequence"/>
</dbReference>
<comment type="caution">
    <text evidence="2">The sequence shown here is derived from an EMBL/GenBank/DDBJ whole genome shotgun (WGS) entry which is preliminary data.</text>
</comment>
<feature type="domain" description="Endonuclease GajA/Old nuclease/RecF-like AAA" evidence="1">
    <location>
        <begin position="1"/>
        <end position="430"/>
    </location>
</feature>
<dbReference type="InterPro" id="IPR027417">
    <property type="entry name" value="P-loop_NTPase"/>
</dbReference>
<gene>
    <name evidence="2" type="ORF">PSQ39_17450</name>
</gene>
<evidence type="ECO:0000313" key="2">
    <source>
        <dbReference type="EMBL" id="MDD0816429.1"/>
    </source>
</evidence>
<accession>A0ABT5MIL9</accession>
<keyword evidence="3" id="KW-1185">Reference proteome</keyword>
<protein>
    <submittedName>
        <fullName evidence="2">AAA family ATPase</fullName>
    </submittedName>
</protein>
<evidence type="ECO:0000259" key="1">
    <source>
        <dbReference type="Pfam" id="PF13175"/>
    </source>
</evidence>
<dbReference type="PANTHER" id="PTHR43581:SF2">
    <property type="entry name" value="EXCINUCLEASE ATPASE SUBUNIT"/>
    <property type="match status" value="1"/>
</dbReference>
<dbReference type="EMBL" id="JAQSIO010000007">
    <property type="protein sequence ID" value="MDD0816429.1"/>
    <property type="molecule type" value="Genomic_DNA"/>
</dbReference>
<proteinExistence type="predicted"/>
<dbReference type="Gene3D" id="3.40.50.300">
    <property type="entry name" value="P-loop containing nucleotide triphosphate hydrolases"/>
    <property type="match status" value="1"/>
</dbReference>
<dbReference type="Pfam" id="PF13175">
    <property type="entry name" value="AAA_15"/>
    <property type="match status" value="1"/>
</dbReference>
<reference evidence="2 3" key="1">
    <citation type="submission" date="2023-02" db="EMBL/GenBank/DDBJ databases">
        <title>Bacterial whole genome sequence for Curvibacter sp. HBC28.</title>
        <authorList>
            <person name="Le V."/>
            <person name="Ko S.-R."/>
            <person name="Ahn C.-Y."/>
            <person name="Oh H.-M."/>
        </authorList>
    </citation>
    <scope>NUCLEOTIDE SEQUENCE [LARGE SCALE GENOMIC DNA]</scope>
    <source>
        <strain evidence="2 3">HBC28</strain>
    </source>
</reference>
<dbReference type="SUPFAM" id="SSF52540">
    <property type="entry name" value="P-loop containing nucleoside triphosphate hydrolases"/>
    <property type="match status" value="1"/>
</dbReference>
<name>A0ABT5MIL9_9BURK</name>
<evidence type="ECO:0000313" key="3">
    <source>
        <dbReference type="Proteomes" id="UP001528672"/>
    </source>
</evidence>
<dbReference type="InterPro" id="IPR051396">
    <property type="entry name" value="Bact_Antivir_Def_Nuclease"/>
</dbReference>
<dbReference type="InterPro" id="IPR041685">
    <property type="entry name" value="AAA_GajA/Old/RecF-like"/>
</dbReference>
<organism evidence="2 3">
    <name type="scientific">Curvibacter microcysteis</name>
    <dbReference type="NCBI Taxonomy" id="3026419"/>
    <lineage>
        <taxon>Bacteria</taxon>
        <taxon>Pseudomonadati</taxon>
        <taxon>Pseudomonadota</taxon>
        <taxon>Betaproteobacteria</taxon>
        <taxon>Burkholderiales</taxon>
        <taxon>Comamonadaceae</taxon>
        <taxon>Curvibacter</taxon>
    </lineage>
</organism>
<sequence>MKITRVKVEGLFGVFDHDIPLNIAGGITIVIGENGLGKTVVLESINAFFGGNFNFFATLVFNKFSFYFETNECWHLTKNRSGGQEELFIAREFSDKSPQKPKKEKIFRQASDSRDARLLVRDNARRYDLLHRQMLMEGMTASGDIRRYMIEREYMDRMLHEHEYERDNVKPPKWLTEGIKKIKVSLIETQRIISPKEIGGEAYVSTVKYCSGELKEFILKAIKDSSDISAGLDSTYPSRLMDKLGEGRLGYSYDELNSELAALDEKRKNLSSAGLVLDSQATVLPKIEENRDNLITLLKLYIDDSYDKLKPYDDLLQKITLLRAIINKRFKHKKLEINKTEGFVFRSTVIKEKDEFVKISPSKLSSGEQHELVLFYKLIFKSNKDDLILIDEPELSLHISWQNKFIADLKDVALLNSFSAVIATHSPDIISENWDIKVELMGVE</sequence>